<dbReference type="Proteomes" id="UP001153269">
    <property type="component" value="Unassembled WGS sequence"/>
</dbReference>
<name>A0A9N7YD09_PLEPL</name>
<dbReference type="EMBL" id="CADEAL010000510">
    <property type="protein sequence ID" value="CAB1421203.1"/>
    <property type="molecule type" value="Genomic_DNA"/>
</dbReference>
<proteinExistence type="predicted"/>
<keyword evidence="3" id="KW-1185">Reference proteome</keyword>
<evidence type="ECO:0000256" key="1">
    <source>
        <dbReference type="SAM" id="MobiDB-lite"/>
    </source>
</evidence>
<feature type="compositionally biased region" description="Basic and acidic residues" evidence="1">
    <location>
        <begin position="130"/>
        <end position="143"/>
    </location>
</feature>
<sequence>MTEKERRRRGDLRKALTGQQTCRSGPRISACARFHQLDESDLHRAAGRVTVCLTSAPQASTSHSLSAPLTFQLRDALQSHRYQPRLRVPFWLCVASPSNKDQCSLNAIHQPSCRESSGLSKCQSVTAQDRSGKDMKHLHEKAGVNDVGIKQGSWRADEGESQHPEASLLPLQRHTLPLTSDLSPFTLTAA</sequence>
<evidence type="ECO:0000313" key="2">
    <source>
        <dbReference type="EMBL" id="CAB1421203.1"/>
    </source>
</evidence>
<comment type="caution">
    <text evidence="2">The sequence shown here is derived from an EMBL/GenBank/DDBJ whole genome shotgun (WGS) entry which is preliminary data.</text>
</comment>
<organism evidence="2 3">
    <name type="scientific">Pleuronectes platessa</name>
    <name type="common">European plaice</name>
    <dbReference type="NCBI Taxonomy" id="8262"/>
    <lineage>
        <taxon>Eukaryota</taxon>
        <taxon>Metazoa</taxon>
        <taxon>Chordata</taxon>
        <taxon>Craniata</taxon>
        <taxon>Vertebrata</taxon>
        <taxon>Euteleostomi</taxon>
        <taxon>Actinopterygii</taxon>
        <taxon>Neopterygii</taxon>
        <taxon>Teleostei</taxon>
        <taxon>Neoteleostei</taxon>
        <taxon>Acanthomorphata</taxon>
        <taxon>Carangaria</taxon>
        <taxon>Pleuronectiformes</taxon>
        <taxon>Pleuronectoidei</taxon>
        <taxon>Pleuronectidae</taxon>
        <taxon>Pleuronectes</taxon>
    </lineage>
</organism>
<gene>
    <name evidence="2" type="ORF">PLEPLA_LOCUS9085</name>
</gene>
<protein>
    <submittedName>
        <fullName evidence="2">Uncharacterized protein</fullName>
    </submittedName>
</protein>
<accession>A0A9N7YD09</accession>
<dbReference type="AlphaFoldDB" id="A0A9N7YD09"/>
<reference evidence="2" key="1">
    <citation type="submission" date="2020-03" db="EMBL/GenBank/DDBJ databases">
        <authorList>
            <person name="Weist P."/>
        </authorList>
    </citation>
    <scope>NUCLEOTIDE SEQUENCE</scope>
</reference>
<evidence type="ECO:0000313" key="3">
    <source>
        <dbReference type="Proteomes" id="UP001153269"/>
    </source>
</evidence>
<feature type="region of interest" description="Disordered" evidence="1">
    <location>
        <begin position="130"/>
        <end position="172"/>
    </location>
</feature>